<dbReference type="SUPFAM" id="SSF50494">
    <property type="entry name" value="Trypsin-like serine proteases"/>
    <property type="match status" value="1"/>
</dbReference>
<dbReference type="Pfam" id="PF00089">
    <property type="entry name" value="Trypsin"/>
    <property type="match status" value="1"/>
</dbReference>
<dbReference type="GO" id="GO:0005576">
    <property type="term" value="C:extracellular region"/>
    <property type="evidence" value="ECO:0007669"/>
    <property type="project" value="UniProtKB-SubCell"/>
</dbReference>
<dbReference type="PROSITE" id="PS50240">
    <property type="entry name" value="TRYPSIN_DOM"/>
    <property type="match status" value="1"/>
</dbReference>
<reference evidence="11 12" key="1">
    <citation type="submission" date="2015-08" db="EMBL/GenBank/DDBJ databases">
        <title>Ancestral chromatin configuration constrains chromatin evolution on differentiating sex chromosomes in Drosophila.</title>
        <authorList>
            <person name="Zhou Q."/>
            <person name="Bachtrog D."/>
        </authorList>
    </citation>
    <scope>NUCLEOTIDE SEQUENCE [LARGE SCALE GENOMIC DNA]</scope>
    <source>
        <tissue evidence="11">Whole larvae</tissue>
    </source>
</reference>
<dbReference type="PANTHER" id="PTHR24276">
    <property type="entry name" value="POLYSERASE-RELATED"/>
    <property type="match status" value="1"/>
</dbReference>
<keyword evidence="2" id="KW-0645">Protease</keyword>
<feature type="non-terminal residue" evidence="11">
    <location>
        <position position="272"/>
    </location>
</feature>
<dbReference type="STRING" id="30019.A0A0M3QXD9"/>
<keyword evidence="3 9" id="KW-0732">Signal</keyword>
<dbReference type="EC" id="3.4.21.4" evidence="8"/>
<evidence type="ECO:0000256" key="5">
    <source>
        <dbReference type="ARBA" id="ARBA00022825"/>
    </source>
</evidence>
<evidence type="ECO:0000313" key="12">
    <source>
        <dbReference type="Proteomes" id="UP000494163"/>
    </source>
</evidence>
<dbReference type="InterPro" id="IPR009003">
    <property type="entry name" value="Peptidase_S1_PA"/>
</dbReference>
<organism evidence="11 12">
    <name type="scientific">Drosophila busckii</name>
    <name type="common">Fruit fly</name>
    <dbReference type="NCBI Taxonomy" id="30019"/>
    <lineage>
        <taxon>Eukaryota</taxon>
        <taxon>Metazoa</taxon>
        <taxon>Ecdysozoa</taxon>
        <taxon>Arthropoda</taxon>
        <taxon>Hexapoda</taxon>
        <taxon>Insecta</taxon>
        <taxon>Pterygota</taxon>
        <taxon>Neoptera</taxon>
        <taxon>Endopterygota</taxon>
        <taxon>Diptera</taxon>
        <taxon>Brachycera</taxon>
        <taxon>Muscomorpha</taxon>
        <taxon>Ephydroidea</taxon>
        <taxon>Drosophilidae</taxon>
        <taxon>Drosophila</taxon>
    </lineage>
</organism>
<keyword evidence="5" id="KW-0720">Serine protease</keyword>
<dbReference type="InterPro" id="IPR001254">
    <property type="entry name" value="Trypsin_dom"/>
</dbReference>
<keyword evidence="12" id="KW-1185">Reference proteome</keyword>
<dbReference type="Proteomes" id="UP000494163">
    <property type="component" value="Chromosome 3R"/>
</dbReference>
<dbReference type="SMR" id="A0A0M3QXD9"/>
<dbReference type="SMART" id="SM00020">
    <property type="entry name" value="Tryp_SPc"/>
    <property type="match status" value="1"/>
</dbReference>
<evidence type="ECO:0000256" key="1">
    <source>
        <dbReference type="ARBA" id="ARBA00004239"/>
    </source>
</evidence>
<evidence type="ECO:0000313" key="11">
    <source>
        <dbReference type="EMBL" id="ALC45699.1"/>
    </source>
</evidence>
<feature type="signal peptide" evidence="9">
    <location>
        <begin position="1"/>
        <end position="21"/>
    </location>
</feature>
<dbReference type="GO" id="GO:0004252">
    <property type="term" value="F:serine-type endopeptidase activity"/>
    <property type="evidence" value="ECO:0007669"/>
    <property type="project" value="UniProtKB-EC"/>
</dbReference>
<comment type="subcellular location">
    <subcellularLocation>
        <location evidence="1">Secreted</location>
        <location evidence="1">Extracellular space</location>
    </subcellularLocation>
</comment>
<dbReference type="InterPro" id="IPR050430">
    <property type="entry name" value="Peptidase_S1"/>
</dbReference>
<protein>
    <recommendedName>
        <fullName evidence="8">trypsin</fullName>
        <ecNumber evidence="8">3.4.21.4</ecNumber>
    </recommendedName>
</protein>
<name>A0A0M3QXD9_DROBS</name>
<comment type="catalytic activity">
    <reaction evidence="7">
        <text>Preferential cleavage: Arg-|-Xaa, Lys-|-Xaa.</text>
        <dbReference type="EC" id="3.4.21.4"/>
    </reaction>
</comment>
<evidence type="ECO:0000256" key="2">
    <source>
        <dbReference type="ARBA" id="ARBA00022670"/>
    </source>
</evidence>
<dbReference type="GO" id="GO:0006508">
    <property type="term" value="P:proteolysis"/>
    <property type="evidence" value="ECO:0007669"/>
    <property type="project" value="UniProtKB-KW"/>
</dbReference>
<feature type="non-terminal residue" evidence="11">
    <location>
        <position position="1"/>
    </location>
</feature>
<dbReference type="InterPro" id="IPR043504">
    <property type="entry name" value="Peptidase_S1_PA_chymotrypsin"/>
</dbReference>
<evidence type="ECO:0000256" key="9">
    <source>
        <dbReference type="SAM" id="SignalP"/>
    </source>
</evidence>
<accession>A0A0M3QXD9</accession>
<evidence type="ECO:0000256" key="4">
    <source>
        <dbReference type="ARBA" id="ARBA00022801"/>
    </source>
</evidence>
<dbReference type="OMA" id="GMKMTAY"/>
<gene>
    <name evidence="11" type="ORF">Dbus_chr3Rg449</name>
</gene>
<dbReference type="Gene3D" id="2.40.10.10">
    <property type="entry name" value="Trypsin-like serine proteases"/>
    <property type="match status" value="1"/>
</dbReference>
<sequence>SFSMRLLLIAFLICLMPTAWTKIYKGYISKRTKVQKRFWGGMDTNTGANFGGWLLRIMNSDGTFACGASYYAPMLVLTSANCIRPYRNSLDGVSVEGTAIYGEERDNYALIDTIYMPESFKPRQTDMDIAVVRLMRPIKGRLTEFIKLCETYPLTGMRMTAFAWGYDSFDVQPPSHLTKKGDVLVENFAECRRKFKGMLDLTLTSICVTEPKDPRLCLYDGGSPLIYKDELCGIVSYGSGCSNTSIPGVYTNIMEVKKYIFSIQKGIKSGAI</sequence>
<keyword evidence="4" id="KW-0378">Hydrolase</keyword>
<evidence type="ECO:0000256" key="6">
    <source>
        <dbReference type="ARBA" id="ARBA00023157"/>
    </source>
</evidence>
<feature type="domain" description="Peptidase S1" evidence="10">
    <location>
        <begin position="38"/>
        <end position="268"/>
    </location>
</feature>
<dbReference type="PANTHER" id="PTHR24276:SF91">
    <property type="entry name" value="AT26814P-RELATED"/>
    <property type="match status" value="1"/>
</dbReference>
<feature type="chain" id="PRO_5005788142" description="trypsin" evidence="9">
    <location>
        <begin position="22"/>
        <end position="272"/>
    </location>
</feature>
<dbReference type="OrthoDB" id="7849549at2759"/>
<keyword evidence="6" id="KW-1015">Disulfide bond</keyword>
<evidence type="ECO:0000256" key="8">
    <source>
        <dbReference type="ARBA" id="ARBA00038868"/>
    </source>
</evidence>
<evidence type="ECO:0000259" key="10">
    <source>
        <dbReference type="PROSITE" id="PS50240"/>
    </source>
</evidence>
<dbReference type="AlphaFoldDB" id="A0A0M3QXD9"/>
<proteinExistence type="predicted"/>
<evidence type="ECO:0000256" key="3">
    <source>
        <dbReference type="ARBA" id="ARBA00022729"/>
    </source>
</evidence>
<evidence type="ECO:0000256" key="7">
    <source>
        <dbReference type="ARBA" id="ARBA00036320"/>
    </source>
</evidence>
<dbReference type="EMBL" id="CP012526">
    <property type="protein sequence ID" value="ALC45699.1"/>
    <property type="molecule type" value="Genomic_DNA"/>
</dbReference>